<evidence type="ECO:0000313" key="4">
    <source>
        <dbReference type="Proteomes" id="UP000198939"/>
    </source>
</evidence>
<gene>
    <name evidence="1" type="ORF">RTCCBAU85039_4447</name>
    <name evidence="2" type="ORF">SAMN05216228_1013129</name>
</gene>
<dbReference type="Proteomes" id="UP000183063">
    <property type="component" value="Unassembled WGS sequence"/>
</dbReference>
<accession>A0A1H8MY59</accession>
<evidence type="ECO:0000313" key="3">
    <source>
        <dbReference type="Proteomes" id="UP000183063"/>
    </source>
</evidence>
<dbReference type="Proteomes" id="UP000198939">
    <property type="component" value="Unassembled WGS sequence"/>
</dbReference>
<dbReference type="AlphaFoldDB" id="A0A1H8MY59"/>
<proteinExistence type="predicted"/>
<reference evidence="1" key="2">
    <citation type="submission" date="2016-10" db="EMBL/GenBank/DDBJ databases">
        <authorList>
            <person name="de Groot N.N."/>
        </authorList>
    </citation>
    <scope>NUCLEOTIDE SEQUENCE [LARGE SCALE GENOMIC DNA]</scope>
    <source>
        <strain evidence="1">CCBAU85039</strain>
    </source>
</reference>
<name>A0A1H8MY59_9HYPH</name>
<organism evidence="1 3">
    <name type="scientific">Rhizobium tibeticum</name>
    <dbReference type="NCBI Taxonomy" id="501024"/>
    <lineage>
        <taxon>Bacteria</taxon>
        <taxon>Pseudomonadati</taxon>
        <taxon>Pseudomonadota</taxon>
        <taxon>Alphaproteobacteria</taxon>
        <taxon>Hyphomicrobiales</taxon>
        <taxon>Rhizobiaceae</taxon>
        <taxon>Rhizobium/Agrobacterium group</taxon>
        <taxon>Rhizobium</taxon>
    </lineage>
</organism>
<evidence type="ECO:0000313" key="1">
    <source>
        <dbReference type="EMBL" id="SEI09566.1"/>
    </source>
</evidence>
<dbReference type="EMBL" id="FOCV01000013">
    <property type="protein sequence ID" value="SEO22325.1"/>
    <property type="molecule type" value="Genomic_DNA"/>
</dbReference>
<sequence length="51" mass="5906">MGARSATNANGFDRFWRNVRTHTLHNPAEYKKRTVGTWLLTGEFPVPAIYR</sequence>
<evidence type="ECO:0000313" key="2">
    <source>
        <dbReference type="EMBL" id="SEO22325.1"/>
    </source>
</evidence>
<protein>
    <submittedName>
        <fullName evidence="1">Sulfur acquisition oxidoreductase, SfnB family</fullName>
    </submittedName>
</protein>
<dbReference type="Gene3D" id="1.20.140.10">
    <property type="entry name" value="Butyryl-CoA Dehydrogenase, subunit A, domain 3"/>
    <property type="match status" value="1"/>
</dbReference>
<dbReference type="EMBL" id="FNXB01000028">
    <property type="protein sequence ID" value="SEI09566.1"/>
    <property type="molecule type" value="Genomic_DNA"/>
</dbReference>
<keyword evidence="4" id="KW-1185">Reference proteome</keyword>
<reference evidence="2 4" key="1">
    <citation type="submission" date="2016-10" db="EMBL/GenBank/DDBJ databases">
        <authorList>
            <person name="Varghese N."/>
            <person name="Submissions S."/>
        </authorList>
    </citation>
    <scope>NUCLEOTIDE SEQUENCE [LARGE SCALE GENOMIC DNA]</scope>
    <source>
        <strain evidence="2 4">CGMCC 1.7071</strain>
    </source>
</reference>
<dbReference type="STRING" id="501024.RTCCBAU85039_4447"/>
<reference evidence="3" key="3">
    <citation type="submission" date="2016-10" db="EMBL/GenBank/DDBJ databases">
        <authorList>
            <person name="Wibberg D."/>
        </authorList>
    </citation>
    <scope>NUCLEOTIDE SEQUENCE [LARGE SCALE GENOMIC DNA]</scope>
</reference>